<keyword evidence="1 9" id="KW-0732">Signal</keyword>
<dbReference type="Proteomes" id="UP000694867">
    <property type="component" value="Unplaced"/>
</dbReference>
<keyword evidence="13" id="KW-1185">Reference proteome</keyword>
<dbReference type="Gene3D" id="2.20.130.20">
    <property type="match status" value="1"/>
</dbReference>
<keyword evidence="4" id="KW-0325">Glycoprotein</keyword>
<evidence type="ECO:0000256" key="8">
    <source>
        <dbReference type="SAM" id="Phobius"/>
    </source>
</evidence>
<dbReference type="PROSITE" id="PS00477">
    <property type="entry name" value="ALPHA_2_MACROGLOBULIN"/>
    <property type="match status" value="1"/>
</dbReference>
<dbReference type="SMART" id="SM01359">
    <property type="entry name" value="A2M_N_2"/>
    <property type="match status" value="1"/>
</dbReference>
<evidence type="ECO:0000256" key="6">
    <source>
        <dbReference type="ARBA" id="ARBA00063781"/>
    </source>
</evidence>
<dbReference type="InterPro" id="IPR041555">
    <property type="entry name" value="MG3"/>
</dbReference>
<evidence type="ECO:0000313" key="13">
    <source>
        <dbReference type="Proteomes" id="UP000694867"/>
    </source>
</evidence>
<dbReference type="SMART" id="SM01360">
    <property type="entry name" value="A2M"/>
    <property type="match status" value="1"/>
</dbReference>
<dbReference type="InterPro" id="IPR011626">
    <property type="entry name" value="Alpha-macroglobulin_TED"/>
</dbReference>
<evidence type="ECO:0000256" key="2">
    <source>
        <dbReference type="ARBA" id="ARBA00022966"/>
    </source>
</evidence>
<dbReference type="InterPro" id="IPR047565">
    <property type="entry name" value="Alpha-macroglob_thiol-ester_cl"/>
</dbReference>
<dbReference type="SUPFAM" id="SSF48239">
    <property type="entry name" value="Terpenoid cyclases/Protein prenyltransferases"/>
    <property type="match status" value="1"/>
</dbReference>
<dbReference type="Gene3D" id="2.60.40.10">
    <property type="entry name" value="Immunoglobulins"/>
    <property type="match status" value="2"/>
</dbReference>
<dbReference type="GeneID" id="100906486"/>
<dbReference type="Gene3D" id="2.60.40.1930">
    <property type="match status" value="2"/>
</dbReference>
<evidence type="ECO:0000313" key="14">
    <source>
        <dbReference type="RefSeq" id="XP_028966398.1"/>
    </source>
</evidence>
<feature type="domain" description="Alpha-2-macroglobulin bait region" evidence="10">
    <location>
        <begin position="442"/>
        <end position="578"/>
    </location>
</feature>
<dbReference type="Gene3D" id="2.60.40.2950">
    <property type="match status" value="1"/>
</dbReference>
<dbReference type="FunFam" id="2.60.40.1930:FF:000001">
    <property type="entry name" value="CD109 isoform 3"/>
    <property type="match status" value="1"/>
</dbReference>
<evidence type="ECO:0000256" key="1">
    <source>
        <dbReference type="ARBA" id="ARBA00022729"/>
    </source>
</evidence>
<dbReference type="InterPro" id="IPR050473">
    <property type="entry name" value="A2M/Complement_sys"/>
</dbReference>
<protein>
    <recommendedName>
        <fullName evidence="7">TEP1-F</fullName>
    </recommendedName>
</protein>
<dbReference type="PANTHER" id="PTHR11412">
    <property type="entry name" value="MACROGLOBULIN / COMPLEMENT"/>
    <property type="match status" value="1"/>
</dbReference>
<evidence type="ECO:0000259" key="10">
    <source>
        <dbReference type="SMART" id="SM01359"/>
    </source>
</evidence>
<evidence type="ECO:0000256" key="7">
    <source>
        <dbReference type="ARBA" id="ARBA00078071"/>
    </source>
</evidence>
<keyword evidence="3" id="KW-1015">Disulfide bond</keyword>
<evidence type="ECO:0000259" key="12">
    <source>
        <dbReference type="SMART" id="SM01361"/>
    </source>
</evidence>
<sequence>MAISRALLFVLLAASARCQRASVYTIVAPSVLRPNVIYNVAASVGDVPNPVDIKLSILGNDEKGQFNYISRSAQVAPLRTELISFEIGDWNPGNYSLKAEGTGSIQFSNETSLGFAHKSYSVFIQTDKAVYKPGQKVHFRMIITDPFLQPSVTGAVNAWVTDGKGNRIHSWERQFTTRGVLGNEFELSESPVLGDWALHCEVSNQKFSKSFQVAEYVLPTFQVRVELPKYATYNESDVVATVKAAYTYGKPVKGLVTLTVTPRTRYQQIRPRPYEQFQTKVPIDGEVNIPLTITRDLQLKTDFFQREIEFFALVEEELTSRKYNSTSYMPIFDKAVRIQLIKTSDTFKPGLKYTLFLKVSYQDDTPVQDPENQIILRYGYNYEEEQWTEQKHWIPQSGIIRLELVPPNEPTTVVLGMHAEYKGQIFYLDSILPAKSPSNSFIQARLMSPENPRVNDRLEFEVNSTYPLDHITYEIMGRGDIVSASTITLRNETTFRFVVVASFKLAPKARLVISSIAKNKEIVTDSVNFDVSGILRTPVDIKASVSQTKPGSRVEVTVSTTPSSYVGILGVDQSVLLLRTGNDLSEAQIVNELESYDAGKKAKVWPTYYRRRKRRSLWYPGSYTAGEQFRDAGMIVLTNGFVFDQDEAQFRSSELQDEEEGLQLASHDTLPDSALEESSVRSRQNFAETWLWKDHTSSTDGRAVISEIIPDTITSWIVTAFAMDQTTGLGIAPTAAKVTTFRPFFVTVSLPYAVKRDESIAIQCVVFNYGNKAIEADVFIDNSKKDFIFTSASTKPDRKKITIQPQNGSPVSFLITPTRLGYIDIKITASHGFGGDSVLKKLLVQPEGSTQYFNKAILLERRNSQAAPSQYNVSVSFPKNAVPGSERVYLTAVGDILGPSVNNLKDLLKMPHGCGEQNMLDLVPNIVLLDYLKASKRLTPQLEAQAQKNIEHGYQKQLTYKHDDGSFSAFGNVDKSGSSWLTAFVVKSLAHAREYIRVDELVLKNATEWLMEQHLPDGSFKEPGQVIYKPMQSGAGSGAALAAYIVIALSEARVRNEYPDKIRQSEEFLLRELRTTADPYVTALITYALHISNNPNKDQAFFKLQSLASREDQLIYWKDPSVTHNITDYDLHQTDLFFKRHFKDIEMTAYALLSLISRGDTGQAIPVMQWLISQQNSNGGFTSTQDTIIAIEALSRIAATVASPTISIDATIKFGQIGGSRTLRIDSRNALVLQKLELPSDLKWVEIEATGFGTAVVQVSWEYNLMVTSEEPTFYLNPQLDKTSTESYMQLSVCTHYRGEGNATNMAVMEVGLPSGYVFDYDTLSSIHRTNDVRRVESNDGDTNVVIYFDRVTKNELCVTVPAHREYAVAHQKPAPVKIYDYYNLANSARIFYHPKKARICDICVEDECSDSCNDVEATFERETADGDLAEPDASATLAAPSITAVAILAIMLLLLQNAR</sequence>
<feature type="transmembrane region" description="Helical" evidence="8">
    <location>
        <begin position="1438"/>
        <end position="1456"/>
    </location>
</feature>
<dbReference type="Pfam" id="PF01835">
    <property type="entry name" value="MG2"/>
    <property type="match status" value="1"/>
</dbReference>
<proteinExistence type="predicted"/>
<keyword evidence="8" id="KW-1133">Transmembrane helix</keyword>
<dbReference type="Pfam" id="PF07703">
    <property type="entry name" value="A2M_BRD"/>
    <property type="match status" value="1"/>
</dbReference>
<organism evidence="13 14">
    <name type="scientific">Galendromus occidentalis</name>
    <name type="common">western predatory mite</name>
    <dbReference type="NCBI Taxonomy" id="34638"/>
    <lineage>
        <taxon>Eukaryota</taxon>
        <taxon>Metazoa</taxon>
        <taxon>Ecdysozoa</taxon>
        <taxon>Arthropoda</taxon>
        <taxon>Chelicerata</taxon>
        <taxon>Arachnida</taxon>
        <taxon>Acari</taxon>
        <taxon>Parasitiformes</taxon>
        <taxon>Mesostigmata</taxon>
        <taxon>Gamasina</taxon>
        <taxon>Phytoseioidea</taxon>
        <taxon>Phytoseiidae</taxon>
        <taxon>Typhlodrominae</taxon>
        <taxon>Galendromus</taxon>
    </lineage>
</organism>
<reference evidence="14" key="1">
    <citation type="submission" date="2025-08" db="UniProtKB">
        <authorList>
            <consortium name="RefSeq"/>
        </authorList>
    </citation>
    <scope>IDENTIFICATION</scope>
</reference>
<dbReference type="Pfam" id="PF00207">
    <property type="entry name" value="A2M"/>
    <property type="match status" value="1"/>
</dbReference>
<dbReference type="InterPro" id="IPR009048">
    <property type="entry name" value="A-macroglobulin_rcpt-bd"/>
</dbReference>
<dbReference type="SMART" id="SM01361">
    <property type="entry name" value="A2M_recep"/>
    <property type="match status" value="1"/>
</dbReference>
<evidence type="ECO:0000256" key="9">
    <source>
        <dbReference type="SAM" id="SignalP"/>
    </source>
</evidence>
<dbReference type="SMART" id="SM01419">
    <property type="entry name" value="Thiol-ester_cl"/>
    <property type="match status" value="1"/>
</dbReference>
<dbReference type="Gene3D" id="2.60.40.690">
    <property type="entry name" value="Alpha-macroglobulin, receptor-binding domain"/>
    <property type="match status" value="1"/>
</dbReference>
<dbReference type="InterPro" id="IPR011625">
    <property type="entry name" value="A2M_N_BRD"/>
</dbReference>
<feature type="signal peptide" evidence="9">
    <location>
        <begin position="1"/>
        <end position="18"/>
    </location>
</feature>
<evidence type="ECO:0000259" key="11">
    <source>
        <dbReference type="SMART" id="SM01360"/>
    </source>
</evidence>
<dbReference type="Pfam" id="PF17791">
    <property type="entry name" value="MG3"/>
    <property type="match status" value="1"/>
</dbReference>
<accession>A0AAJ7SCV0</accession>
<dbReference type="InterPro" id="IPR013783">
    <property type="entry name" value="Ig-like_fold"/>
</dbReference>
<dbReference type="GO" id="GO:0004866">
    <property type="term" value="F:endopeptidase inhibitor activity"/>
    <property type="evidence" value="ECO:0007669"/>
    <property type="project" value="InterPro"/>
</dbReference>
<name>A0AAJ7SCV0_9ACAR</name>
<dbReference type="Gene3D" id="1.50.10.20">
    <property type="match status" value="1"/>
</dbReference>
<keyword evidence="2" id="KW-0882">Thioester bond</keyword>
<feature type="chain" id="PRO_5042556041" description="TEP1-F" evidence="9">
    <location>
        <begin position="19"/>
        <end position="1460"/>
    </location>
</feature>
<comment type="function">
    <text evidence="5">Binds covalently through a thioester bond to the pathogen surface resulting in pathogen clearance.</text>
</comment>
<dbReference type="GO" id="GO:0005615">
    <property type="term" value="C:extracellular space"/>
    <property type="evidence" value="ECO:0007669"/>
    <property type="project" value="InterPro"/>
</dbReference>
<evidence type="ECO:0000256" key="3">
    <source>
        <dbReference type="ARBA" id="ARBA00023157"/>
    </source>
</evidence>
<dbReference type="InterPro" id="IPR001599">
    <property type="entry name" value="Macroglobln_a2"/>
</dbReference>
<evidence type="ECO:0000256" key="5">
    <source>
        <dbReference type="ARBA" id="ARBA00057615"/>
    </source>
</evidence>
<comment type="subunit">
    <text evidence="6">Heterodimer of a TEP1-N chain and an TEP1-C chain non-covalently linked. Forms a complex composed of TEP1-N and TEP1-C heterodimer, LRIM1 and APL1C; the interaction stabilizes TEP1-N and TEP1-C heterodimer, prevents its binding to tissues while circulating in the hemolymph and protects the thioester bond from hydrolysis. Mature TEP1 and to a lesser extent full-length TEP1 interact with SPCLIP1; the interaction is induced by microbial infection.</text>
</comment>
<feature type="domain" description="Alpha-2-macroglobulin" evidence="11">
    <location>
        <begin position="689"/>
        <end position="780"/>
    </location>
</feature>
<dbReference type="InterPro" id="IPR019742">
    <property type="entry name" value="MacrogloblnA2_CS"/>
</dbReference>
<dbReference type="InterPro" id="IPR002890">
    <property type="entry name" value="MG2"/>
</dbReference>
<dbReference type="RefSeq" id="XP_028966398.1">
    <property type="nucleotide sequence ID" value="XM_029110565.1"/>
</dbReference>
<dbReference type="SUPFAM" id="SSF49410">
    <property type="entry name" value="Alpha-macroglobulin receptor domain"/>
    <property type="match status" value="1"/>
</dbReference>
<dbReference type="Gene3D" id="2.60.40.1940">
    <property type="match status" value="1"/>
</dbReference>
<feature type="domain" description="Alpha-macroglobulin receptor-binding" evidence="12">
    <location>
        <begin position="1304"/>
        <end position="1393"/>
    </location>
</feature>
<dbReference type="PANTHER" id="PTHR11412:SF136">
    <property type="entry name" value="CD109 ANTIGEN"/>
    <property type="match status" value="1"/>
</dbReference>
<dbReference type="InterPro" id="IPR036595">
    <property type="entry name" value="A-macroglobulin_rcpt-bd_sf"/>
</dbReference>
<evidence type="ECO:0000256" key="4">
    <source>
        <dbReference type="ARBA" id="ARBA00023180"/>
    </source>
</evidence>
<dbReference type="Pfam" id="PF07678">
    <property type="entry name" value="TED_complement"/>
    <property type="match status" value="1"/>
</dbReference>
<dbReference type="InterPro" id="IPR008930">
    <property type="entry name" value="Terpenoid_cyclase/PrenylTrfase"/>
</dbReference>
<dbReference type="Pfam" id="PF07677">
    <property type="entry name" value="A2M_recep"/>
    <property type="match status" value="1"/>
</dbReference>
<dbReference type="Gene3D" id="6.20.50.160">
    <property type="match status" value="1"/>
</dbReference>
<dbReference type="KEGG" id="goe:100906486"/>
<keyword evidence="8" id="KW-0812">Transmembrane</keyword>
<gene>
    <name evidence="14" type="primary">LOC100906486</name>
</gene>
<keyword evidence="8" id="KW-0472">Membrane</keyword>
<dbReference type="Gene3D" id="2.60.120.1540">
    <property type="match status" value="1"/>
</dbReference>